<protein>
    <submittedName>
        <fullName evidence="1">Uncharacterized protein</fullName>
    </submittedName>
</protein>
<evidence type="ECO:0000313" key="1">
    <source>
        <dbReference type="EMBL" id="JAH33954.1"/>
    </source>
</evidence>
<reference evidence="1" key="1">
    <citation type="submission" date="2014-11" db="EMBL/GenBank/DDBJ databases">
        <authorList>
            <person name="Amaro Gonzalez C."/>
        </authorList>
    </citation>
    <scope>NUCLEOTIDE SEQUENCE</scope>
</reference>
<dbReference type="AlphaFoldDB" id="A0A0E9RXK9"/>
<sequence length="30" mass="3569">MNVNVSLIKLKSVVLIRLTTIMFYQKRTCR</sequence>
<reference evidence="1" key="2">
    <citation type="journal article" date="2015" name="Fish Shellfish Immunol.">
        <title>Early steps in the European eel (Anguilla anguilla)-Vibrio vulnificus interaction in the gills: Role of the RtxA13 toxin.</title>
        <authorList>
            <person name="Callol A."/>
            <person name="Pajuelo D."/>
            <person name="Ebbesson L."/>
            <person name="Teles M."/>
            <person name="MacKenzie S."/>
            <person name="Amaro C."/>
        </authorList>
    </citation>
    <scope>NUCLEOTIDE SEQUENCE</scope>
</reference>
<accession>A0A0E9RXK9</accession>
<dbReference type="EMBL" id="GBXM01074623">
    <property type="protein sequence ID" value="JAH33954.1"/>
    <property type="molecule type" value="Transcribed_RNA"/>
</dbReference>
<organism evidence="1">
    <name type="scientific">Anguilla anguilla</name>
    <name type="common">European freshwater eel</name>
    <name type="synonym">Muraena anguilla</name>
    <dbReference type="NCBI Taxonomy" id="7936"/>
    <lineage>
        <taxon>Eukaryota</taxon>
        <taxon>Metazoa</taxon>
        <taxon>Chordata</taxon>
        <taxon>Craniata</taxon>
        <taxon>Vertebrata</taxon>
        <taxon>Euteleostomi</taxon>
        <taxon>Actinopterygii</taxon>
        <taxon>Neopterygii</taxon>
        <taxon>Teleostei</taxon>
        <taxon>Anguilliformes</taxon>
        <taxon>Anguillidae</taxon>
        <taxon>Anguilla</taxon>
    </lineage>
</organism>
<proteinExistence type="predicted"/>
<name>A0A0E9RXK9_ANGAN</name>